<feature type="domain" description="Sensor histidine kinase NatK-like C-terminal" evidence="1">
    <location>
        <begin position="18"/>
        <end position="80"/>
    </location>
</feature>
<dbReference type="Pfam" id="PF14501">
    <property type="entry name" value="HATPase_c_5"/>
    <property type="match status" value="1"/>
</dbReference>
<evidence type="ECO:0000313" key="2">
    <source>
        <dbReference type="EMBL" id="HIR39814.1"/>
    </source>
</evidence>
<sequence>MHLQKSVQLLGCISGGRLIIHEENYYIGKGTFKGGIPQTTKPDKIRHGFGIRSMTRIAKQYGGDLLISTEEGLFKVDIYIKLGR</sequence>
<proteinExistence type="predicted"/>
<accession>A0A9D1AGY8</accession>
<evidence type="ECO:0000313" key="3">
    <source>
        <dbReference type="Proteomes" id="UP000824179"/>
    </source>
</evidence>
<reference evidence="2" key="1">
    <citation type="submission" date="2020-10" db="EMBL/GenBank/DDBJ databases">
        <authorList>
            <person name="Gilroy R."/>
        </authorList>
    </citation>
    <scope>NUCLEOTIDE SEQUENCE</scope>
    <source>
        <strain evidence="2">ChiW25-3613</strain>
    </source>
</reference>
<gene>
    <name evidence="2" type="ORF">IAB90_05465</name>
</gene>
<dbReference type="InterPro" id="IPR032834">
    <property type="entry name" value="NatK-like_C"/>
</dbReference>
<dbReference type="EMBL" id="DVHB01000093">
    <property type="protein sequence ID" value="HIR39814.1"/>
    <property type="molecule type" value="Genomic_DNA"/>
</dbReference>
<organism evidence="2 3">
    <name type="scientific">Candidatus Coproplasma stercoripullorum</name>
    <dbReference type="NCBI Taxonomy" id="2840751"/>
    <lineage>
        <taxon>Bacteria</taxon>
        <taxon>Bacillati</taxon>
        <taxon>Bacillota</taxon>
        <taxon>Clostridia</taxon>
        <taxon>Eubacteriales</taxon>
        <taxon>Candidatus Coproplasma</taxon>
    </lineage>
</organism>
<name>A0A9D1AGY8_9FIRM</name>
<reference evidence="2" key="2">
    <citation type="journal article" date="2021" name="PeerJ">
        <title>Extensive microbial diversity within the chicken gut microbiome revealed by metagenomics and culture.</title>
        <authorList>
            <person name="Gilroy R."/>
            <person name="Ravi A."/>
            <person name="Getino M."/>
            <person name="Pursley I."/>
            <person name="Horton D.L."/>
            <person name="Alikhan N.F."/>
            <person name="Baker D."/>
            <person name="Gharbi K."/>
            <person name="Hall N."/>
            <person name="Watson M."/>
            <person name="Adriaenssens E.M."/>
            <person name="Foster-Nyarko E."/>
            <person name="Jarju S."/>
            <person name="Secka A."/>
            <person name="Antonio M."/>
            <person name="Oren A."/>
            <person name="Chaudhuri R.R."/>
            <person name="La Ragione R."/>
            <person name="Hildebrand F."/>
            <person name="Pallen M.J."/>
        </authorList>
    </citation>
    <scope>NUCLEOTIDE SEQUENCE</scope>
    <source>
        <strain evidence="2">ChiW25-3613</strain>
    </source>
</reference>
<evidence type="ECO:0000259" key="1">
    <source>
        <dbReference type="Pfam" id="PF14501"/>
    </source>
</evidence>
<dbReference type="AlphaFoldDB" id="A0A9D1AGY8"/>
<dbReference type="Proteomes" id="UP000824179">
    <property type="component" value="Unassembled WGS sequence"/>
</dbReference>
<feature type="non-terminal residue" evidence="2">
    <location>
        <position position="1"/>
    </location>
</feature>
<protein>
    <submittedName>
        <fullName evidence="2">GHKL domain-containing protein</fullName>
    </submittedName>
</protein>
<comment type="caution">
    <text evidence="2">The sequence shown here is derived from an EMBL/GenBank/DDBJ whole genome shotgun (WGS) entry which is preliminary data.</text>
</comment>